<proteinExistence type="predicted"/>
<organism evidence="2 3">
    <name type="scientific">Actinocatenispora rupis</name>
    <dbReference type="NCBI Taxonomy" id="519421"/>
    <lineage>
        <taxon>Bacteria</taxon>
        <taxon>Bacillati</taxon>
        <taxon>Actinomycetota</taxon>
        <taxon>Actinomycetes</taxon>
        <taxon>Micromonosporales</taxon>
        <taxon>Micromonosporaceae</taxon>
        <taxon>Actinocatenispora</taxon>
    </lineage>
</organism>
<comment type="caution">
    <text evidence="2">The sequence shown here is derived from an EMBL/GenBank/DDBJ whole genome shotgun (WGS) entry which is preliminary data.</text>
</comment>
<evidence type="ECO:0000259" key="1">
    <source>
        <dbReference type="Pfam" id="PF01636"/>
    </source>
</evidence>
<reference evidence="2" key="1">
    <citation type="submission" date="2021-01" db="EMBL/GenBank/DDBJ databases">
        <title>Whole genome shotgun sequence of Actinocatenispora rupis NBRC 107355.</title>
        <authorList>
            <person name="Komaki H."/>
            <person name="Tamura T."/>
        </authorList>
    </citation>
    <scope>NUCLEOTIDE SEQUENCE</scope>
    <source>
        <strain evidence="2">NBRC 107355</strain>
    </source>
</reference>
<dbReference type="Pfam" id="PF01636">
    <property type="entry name" value="APH"/>
    <property type="match status" value="1"/>
</dbReference>
<dbReference type="Gene3D" id="3.90.1200.10">
    <property type="match status" value="1"/>
</dbReference>
<dbReference type="EMBL" id="BOMB01000032">
    <property type="protein sequence ID" value="GID14542.1"/>
    <property type="molecule type" value="Genomic_DNA"/>
</dbReference>
<dbReference type="InterPro" id="IPR011009">
    <property type="entry name" value="Kinase-like_dom_sf"/>
</dbReference>
<name>A0A8J3NEW5_9ACTN</name>
<gene>
    <name evidence="2" type="ORF">Aru02nite_54310</name>
</gene>
<protein>
    <recommendedName>
        <fullName evidence="1">Aminoglycoside phosphotransferase domain-containing protein</fullName>
    </recommendedName>
</protein>
<dbReference type="SUPFAM" id="SSF56112">
    <property type="entry name" value="Protein kinase-like (PK-like)"/>
    <property type="match status" value="1"/>
</dbReference>
<feature type="domain" description="Aminoglycoside phosphotransferase" evidence="1">
    <location>
        <begin position="20"/>
        <end position="261"/>
    </location>
</feature>
<dbReference type="AlphaFoldDB" id="A0A8J3NEW5"/>
<dbReference type="Proteomes" id="UP000612808">
    <property type="component" value="Unassembled WGS sequence"/>
</dbReference>
<dbReference type="PANTHER" id="PTHR21310">
    <property type="entry name" value="AMINOGLYCOSIDE PHOSPHOTRANSFERASE-RELATED-RELATED"/>
    <property type="match status" value="1"/>
</dbReference>
<keyword evidence="3" id="KW-1185">Reference proteome</keyword>
<dbReference type="InterPro" id="IPR051678">
    <property type="entry name" value="AGP_Transferase"/>
</dbReference>
<accession>A0A8J3NEW5</accession>
<dbReference type="InterPro" id="IPR002575">
    <property type="entry name" value="Aminoglycoside_PTrfase"/>
</dbReference>
<sequence length="308" mass="32485">MGASEWADRLRRNGFAVEEALGSGMEAAAFTLGPDSVVKVWFDRTAADLAPLVSFYAELLDAGLPFATPDVREVSSLAGRAVTVERRLPGGTLHDALASGAIGPPTAQSAALTVITALAEVAAGPAAAALPVLGEAPPWSPNAPTWGDALAAVLRRRLDRYGAGLRAAVRDLDAKVAGVLRLLAELPPAPRGLVHGDLCQPNVLVDDTGRVTALLDWGFLTTKGDPAFDAATFAGFFDMYGPDARRWDDTLTALFCDRLGHRRDRLLLYRAYYALIGAHAYDPAGADGHFAWCAATLDRPDVTALLVG</sequence>
<evidence type="ECO:0000313" key="3">
    <source>
        <dbReference type="Proteomes" id="UP000612808"/>
    </source>
</evidence>
<dbReference type="RefSeq" id="WP_203662373.1">
    <property type="nucleotide sequence ID" value="NZ_BAAAZM010000017.1"/>
</dbReference>
<evidence type="ECO:0000313" key="2">
    <source>
        <dbReference type="EMBL" id="GID14542.1"/>
    </source>
</evidence>